<proteinExistence type="predicted"/>
<accession>A0AAN6GNK9</accession>
<dbReference type="Proteomes" id="UP001176517">
    <property type="component" value="Unassembled WGS sequence"/>
</dbReference>
<evidence type="ECO:0000256" key="1">
    <source>
        <dbReference type="ARBA" id="ARBA00023186"/>
    </source>
</evidence>
<dbReference type="AlphaFoldDB" id="A0AAN6GNK9"/>
<evidence type="ECO:0000313" key="4">
    <source>
        <dbReference type="EMBL" id="KAK0546372.1"/>
    </source>
</evidence>
<evidence type="ECO:0000256" key="2">
    <source>
        <dbReference type="SAM" id="MobiDB-lite"/>
    </source>
</evidence>
<gene>
    <name evidence="4" type="primary">GIM4_2</name>
    <name evidence="3" type="synonym">GIM4_1</name>
    <name evidence="3" type="ORF">OC846_005295</name>
    <name evidence="4" type="ORF">OC846_005305</name>
</gene>
<feature type="compositionally biased region" description="Polar residues" evidence="2">
    <location>
        <begin position="14"/>
        <end position="26"/>
    </location>
</feature>
<keyword evidence="5" id="KW-1185">Reference proteome</keyword>
<evidence type="ECO:0000313" key="3">
    <source>
        <dbReference type="EMBL" id="KAK0546362.1"/>
    </source>
</evidence>
<dbReference type="GO" id="GO:0016272">
    <property type="term" value="C:prefoldin complex"/>
    <property type="evidence" value="ECO:0007669"/>
    <property type="project" value="InterPro"/>
</dbReference>
<feature type="non-terminal residue" evidence="4">
    <location>
        <position position="66"/>
    </location>
</feature>
<dbReference type="GO" id="GO:0006457">
    <property type="term" value="P:protein folding"/>
    <property type="evidence" value="ECO:0007669"/>
    <property type="project" value="InterPro"/>
</dbReference>
<sequence length="66" mass="7456">MSSSSASKSRQAPRLSQQEAAQQFQLRRSELQAIATKIGELESEADEHKLVIETLQETQEKEPDRT</sequence>
<comment type="caution">
    <text evidence="4">The sequence shown here is derived from an EMBL/GenBank/DDBJ whole genome shotgun (WGS) entry which is preliminary data.</text>
</comment>
<dbReference type="EMBL" id="JAPDMZ010000195">
    <property type="protein sequence ID" value="KAK0546372.1"/>
    <property type="molecule type" value="Genomic_DNA"/>
</dbReference>
<dbReference type="Gene3D" id="1.10.287.370">
    <property type="match status" value="1"/>
</dbReference>
<feature type="region of interest" description="Disordered" evidence="2">
    <location>
        <begin position="1"/>
        <end position="26"/>
    </location>
</feature>
<dbReference type="PANTHER" id="PTHR13303">
    <property type="entry name" value="PREFOLDIN SUBUNIT 2"/>
    <property type="match status" value="1"/>
</dbReference>
<reference evidence="4" key="1">
    <citation type="journal article" date="2023" name="PhytoFront">
        <title>Draft Genome Resources of Seven Strains of Tilletia horrida, Causal Agent of Kernel Smut of Rice.</title>
        <authorList>
            <person name="Khanal S."/>
            <person name="Antony Babu S."/>
            <person name="Zhou X.G."/>
        </authorList>
    </citation>
    <scope>NUCLEOTIDE SEQUENCE</scope>
    <source>
        <strain evidence="4">TX6</strain>
    </source>
</reference>
<organism evidence="4 5">
    <name type="scientific">Tilletia horrida</name>
    <dbReference type="NCBI Taxonomy" id="155126"/>
    <lineage>
        <taxon>Eukaryota</taxon>
        <taxon>Fungi</taxon>
        <taxon>Dikarya</taxon>
        <taxon>Basidiomycota</taxon>
        <taxon>Ustilaginomycotina</taxon>
        <taxon>Exobasidiomycetes</taxon>
        <taxon>Tilletiales</taxon>
        <taxon>Tilletiaceae</taxon>
        <taxon>Tilletia</taxon>
    </lineage>
</organism>
<dbReference type="InterPro" id="IPR009053">
    <property type="entry name" value="Prefoldin"/>
</dbReference>
<name>A0AAN6GNK9_9BASI</name>
<protein>
    <submittedName>
        <fullName evidence="4">Cochaperone prefoldin complex subunit</fullName>
    </submittedName>
</protein>
<dbReference type="SUPFAM" id="SSF46579">
    <property type="entry name" value="Prefoldin"/>
    <property type="match status" value="1"/>
</dbReference>
<dbReference type="InterPro" id="IPR027235">
    <property type="entry name" value="PFD2"/>
</dbReference>
<evidence type="ECO:0000313" key="5">
    <source>
        <dbReference type="Proteomes" id="UP001176517"/>
    </source>
</evidence>
<keyword evidence="1" id="KW-0143">Chaperone</keyword>
<dbReference type="EMBL" id="JAPDMZ010000195">
    <property type="protein sequence ID" value="KAK0546362.1"/>
    <property type="molecule type" value="Genomic_DNA"/>
</dbReference>